<gene>
    <name evidence="3" type="ORF">ACFSE1_03785</name>
</gene>
<feature type="compositionally biased region" description="Basic and acidic residues" evidence="1">
    <location>
        <begin position="1"/>
        <end position="11"/>
    </location>
</feature>
<dbReference type="RefSeq" id="WP_377396753.1">
    <property type="nucleotide sequence ID" value="NZ_JBHUEQ010000004.1"/>
</dbReference>
<keyword evidence="2" id="KW-1133">Transmembrane helix</keyword>
<sequence length="99" mass="10496">MNRLDRDRTDPPAHVQDPNFTRSATPPVEEPLSPTEARQGSRGIPVFMVLVAGLILAMVAWGAAEWYGQSTEPPAEQTATPPAGDTTPANPNAPPPSNP</sequence>
<reference evidence="4" key="1">
    <citation type="journal article" date="2019" name="Int. J. Syst. Evol. Microbiol.">
        <title>The Global Catalogue of Microorganisms (GCM) 10K type strain sequencing project: providing services to taxonomists for standard genome sequencing and annotation.</title>
        <authorList>
            <consortium name="The Broad Institute Genomics Platform"/>
            <consortium name="The Broad Institute Genome Sequencing Center for Infectious Disease"/>
            <person name="Wu L."/>
            <person name="Ma J."/>
        </authorList>
    </citation>
    <scope>NUCLEOTIDE SEQUENCE [LARGE SCALE GENOMIC DNA]</scope>
    <source>
        <strain evidence="4">CG52</strain>
    </source>
</reference>
<feature type="compositionally biased region" description="Low complexity" evidence="1">
    <location>
        <begin position="71"/>
        <end position="90"/>
    </location>
</feature>
<comment type="caution">
    <text evidence="3">The sequence shown here is derived from an EMBL/GenBank/DDBJ whole genome shotgun (WGS) entry which is preliminary data.</text>
</comment>
<proteinExistence type="predicted"/>
<protein>
    <submittedName>
        <fullName evidence="3">Uncharacterized protein</fullName>
    </submittedName>
</protein>
<accession>A0ABW4LZZ5</accession>
<dbReference type="Proteomes" id="UP001597322">
    <property type="component" value="Unassembled WGS sequence"/>
</dbReference>
<keyword evidence="2" id="KW-0812">Transmembrane</keyword>
<evidence type="ECO:0000256" key="2">
    <source>
        <dbReference type="SAM" id="Phobius"/>
    </source>
</evidence>
<keyword evidence="4" id="KW-1185">Reference proteome</keyword>
<feature type="transmembrane region" description="Helical" evidence="2">
    <location>
        <begin position="44"/>
        <end position="64"/>
    </location>
</feature>
<dbReference type="EMBL" id="JBHUEQ010000004">
    <property type="protein sequence ID" value="MFD1744574.1"/>
    <property type="molecule type" value="Genomic_DNA"/>
</dbReference>
<evidence type="ECO:0000313" key="3">
    <source>
        <dbReference type="EMBL" id="MFD1744574.1"/>
    </source>
</evidence>
<organism evidence="3 4">
    <name type="scientific">Rhizobium helianthi</name>
    <dbReference type="NCBI Taxonomy" id="1132695"/>
    <lineage>
        <taxon>Bacteria</taxon>
        <taxon>Pseudomonadati</taxon>
        <taxon>Pseudomonadota</taxon>
        <taxon>Alphaproteobacteria</taxon>
        <taxon>Hyphomicrobiales</taxon>
        <taxon>Rhizobiaceae</taxon>
        <taxon>Rhizobium/Agrobacterium group</taxon>
        <taxon>Rhizobium</taxon>
    </lineage>
</organism>
<keyword evidence="2" id="KW-0472">Membrane</keyword>
<evidence type="ECO:0000256" key="1">
    <source>
        <dbReference type="SAM" id="MobiDB-lite"/>
    </source>
</evidence>
<name>A0ABW4LZZ5_9HYPH</name>
<evidence type="ECO:0000313" key="4">
    <source>
        <dbReference type="Proteomes" id="UP001597322"/>
    </source>
</evidence>
<feature type="region of interest" description="Disordered" evidence="1">
    <location>
        <begin position="1"/>
        <end position="43"/>
    </location>
</feature>
<feature type="region of interest" description="Disordered" evidence="1">
    <location>
        <begin position="70"/>
        <end position="99"/>
    </location>
</feature>